<keyword evidence="2" id="KW-1185">Reference proteome</keyword>
<gene>
    <name evidence="1" type="ORF">PAPYR_11589</name>
</gene>
<dbReference type="SUPFAM" id="SSF52047">
    <property type="entry name" value="RNI-like"/>
    <property type="match status" value="1"/>
</dbReference>
<reference evidence="1" key="1">
    <citation type="journal article" date="2022" name="bioRxiv">
        <title>Genomics of Preaxostyla Flagellates Illuminates Evolutionary Transitions and the Path Towards Mitochondrial Loss.</title>
        <authorList>
            <person name="Novak L.V.F."/>
            <person name="Treitli S.C."/>
            <person name="Pyrih J."/>
            <person name="Halakuc P."/>
            <person name="Pipaliya S.V."/>
            <person name="Vacek V."/>
            <person name="Brzon O."/>
            <person name="Soukal P."/>
            <person name="Eme L."/>
            <person name="Dacks J.B."/>
            <person name="Karnkowska A."/>
            <person name="Elias M."/>
            <person name="Hampl V."/>
        </authorList>
    </citation>
    <scope>NUCLEOTIDE SEQUENCE</scope>
    <source>
        <strain evidence="1">RCP-MX</strain>
    </source>
</reference>
<evidence type="ECO:0000313" key="1">
    <source>
        <dbReference type="EMBL" id="KAJ4453835.1"/>
    </source>
</evidence>
<accession>A0ABQ8U3E9</accession>
<dbReference type="PANTHER" id="PTHR13318">
    <property type="entry name" value="PARTNER OF PAIRED, ISOFORM B-RELATED"/>
    <property type="match status" value="1"/>
</dbReference>
<dbReference type="Proteomes" id="UP001141327">
    <property type="component" value="Unassembled WGS sequence"/>
</dbReference>
<protein>
    <submittedName>
        <fullName evidence="1">Uncharacterized protein</fullName>
    </submittedName>
</protein>
<dbReference type="PANTHER" id="PTHR13318:SF190">
    <property type="entry name" value="PARTNER OF PAIRED, ISOFORM B"/>
    <property type="match status" value="1"/>
</dbReference>
<sequence>MASENSNFFAELPAELLWEIIDKCDAPSAQTYCDFLELSHAIRTRILGTAKKLSFSRQNKEGEEVGPFTPDRQSQTLTTENLSCLIGPCIHLEDVYLPWVQSTFAHHTSLRALHAPSNGLHGGILCRILELTTGLVSLSLEADPSLTTSAVIATLGRHCPLLESLTLEVPESGAVDFGPLSACPLLRRLCVYAISGAAGLADVLPRLPALNIYQFYGPTTGLPAGLPQVTHLAAPDLVPVPAHLCALEELTMTVTPATAGPLEALLTQNAPTLRRVSLQVRPAASLSPAGFAALRGLLRLEEFDIDQEPQPAKALDLIPTLRSFRAGGVYPPGGTAIRSGVLATLRLSASEYRSGPMTFDTPALRVLELPMWVDRVHAPILILNCPALRHLRGLTACANVTVRSSMPCLETLGGIDMEEEPRWLFAMLAQAPRLQTLELIRLSTAPAYEAVLGGTQAPCLTRFDMVMFAPARPLGLPPVYPKCPLRTVVQSRVNSAQILPAIAGGLCPRLEWFSVEMDVEAEPMVRVTSPALTTLELVFAIRSQWHMDTLTIQGPRLTTLRIVRHRLPSQLVLHCPRLTCLLLPMCTNQPRALSFQPTAGVPLTHLHLPDCTRLGQVGLQTLLAGVAATLKELRLTLSESAESWFDPLAAQLAAMPQLVRLSMTITWAKAVIPCGPSLRILEMPSSRNLVELSISGAPLLECLEVIHCTQLEDVQFTPAERPYLSRAVGDVPSSLLERDPGLTILQGPDSR</sequence>
<evidence type="ECO:0000313" key="2">
    <source>
        <dbReference type="Proteomes" id="UP001141327"/>
    </source>
</evidence>
<organism evidence="1 2">
    <name type="scientific">Paratrimastix pyriformis</name>
    <dbReference type="NCBI Taxonomy" id="342808"/>
    <lineage>
        <taxon>Eukaryota</taxon>
        <taxon>Metamonada</taxon>
        <taxon>Preaxostyla</taxon>
        <taxon>Paratrimastigidae</taxon>
        <taxon>Paratrimastix</taxon>
    </lineage>
</organism>
<dbReference type="EMBL" id="JAPMOS010000209">
    <property type="protein sequence ID" value="KAJ4453835.1"/>
    <property type="molecule type" value="Genomic_DNA"/>
</dbReference>
<comment type="caution">
    <text evidence="1">The sequence shown here is derived from an EMBL/GenBank/DDBJ whole genome shotgun (WGS) entry which is preliminary data.</text>
</comment>
<dbReference type="Gene3D" id="3.80.10.10">
    <property type="entry name" value="Ribonuclease Inhibitor"/>
    <property type="match status" value="2"/>
</dbReference>
<proteinExistence type="predicted"/>
<name>A0ABQ8U3E9_9EUKA</name>
<dbReference type="InterPro" id="IPR032675">
    <property type="entry name" value="LRR_dom_sf"/>
</dbReference>